<dbReference type="GO" id="GO:0003677">
    <property type="term" value="F:DNA binding"/>
    <property type="evidence" value="ECO:0007669"/>
    <property type="project" value="InterPro"/>
</dbReference>
<accession>K9TKK0</accession>
<protein>
    <submittedName>
        <fullName evidence="2">Superfamily II helicase</fullName>
    </submittedName>
</protein>
<dbReference type="eggNOG" id="COG1199">
    <property type="taxonomic scope" value="Bacteria"/>
</dbReference>
<dbReference type="GO" id="GO:0006139">
    <property type="term" value="P:nucleobase-containing compound metabolic process"/>
    <property type="evidence" value="ECO:0007669"/>
    <property type="project" value="InterPro"/>
</dbReference>
<dbReference type="InterPro" id="IPR027417">
    <property type="entry name" value="P-loop_NTPase"/>
</dbReference>
<feature type="domain" description="Helicase ATP-binding" evidence="1">
    <location>
        <begin position="47"/>
        <end position="310"/>
    </location>
</feature>
<dbReference type="KEGG" id="oac:Oscil6304_3504"/>
<evidence type="ECO:0000259" key="1">
    <source>
        <dbReference type="PROSITE" id="PS51192"/>
    </source>
</evidence>
<sequence>MVDFKKRLGFRAIEKKINPVEIYDELDRRSETGPLRPVQQQVLAEWWSNRKEDKDLILKLHTGQGKTLIGLLMLQSQLNQKKGPCLYVCPNKYLVEQTCQEAEKFGIGYVKIGPDNSLPEEFLSSEKILITHIQKFFNGKSIFGIGGKFVTVNTIILDDSHACIDFIKKSFKIVLKKEHELYLKILNLFKQDLNKQGEGRLFEIQNGSGENTSIPVPYWSWEDKKQEIIAFLGEYNEDKDITFTWPLIKDRIGNCQCIISGREIEISPFVSLIHEFRSFGQARHRILMSATTQNDSFFIKGFGLSVESVKNPLTHKYEKWWGEKMILIPSLIRDDLDKNKIIPRFAQSKETREVGIVVITSSFKKAKLYENNGAVICKTEDIFERVNQLKNGHDYSKTIVFVNRYDGIDLPDDSCRLLIMDSLPYANSLSDKYEEECRSNSDFINIQIAQRIEQGMGRSVRGEKDYSVIILLGKDLIKFVKSSLTNKFFSSQTRKQIEIGLEIANIVNEDNSEQPQSPKNQSLHILQELMKQCVARDEGWKEFYREKMNDVNQDENFYQSQEIDILSLEKKAADSFYKNDAESAVKYIQQLIDSYCQDRTDDDDDDEKAWYLQILARYKYTLSKVDANKIQKSAYQKNQRLLKPQDGITYEKTNYINDGRIKKIKTWIMSDPSYEQLMLKVEAMLDDLSFGQPSEKFERALQDLGKAIGFQSKRPDREFKTGPDNLWCVENNDYFIFECKSEVDDNRREIIKTETGQMNNHCAWFEQEYKTARVKTILIIPTNKVASNANFTHEVTIMKRNKLESLKNSVKGFFKEIKDYKIPELSDAKIQEWLLVHKLDLKSLKTHYTESYYPKK</sequence>
<dbReference type="EMBL" id="CP003607">
    <property type="protein sequence ID" value="AFY83070.1"/>
    <property type="molecule type" value="Genomic_DNA"/>
</dbReference>
<dbReference type="Gene3D" id="3.40.50.300">
    <property type="entry name" value="P-loop containing nucleotide triphosphate hydrolases"/>
    <property type="match status" value="2"/>
</dbReference>
<dbReference type="PROSITE" id="PS51192">
    <property type="entry name" value="HELICASE_ATP_BIND_1"/>
    <property type="match status" value="1"/>
</dbReference>
<proteinExistence type="predicted"/>
<dbReference type="InterPro" id="IPR006935">
    <property type="entry name" value="Helicase/UvrB_N"/>
</dbReference>
<reference evidence="2 3" key="1">
    <citation type="submission" date="2012-06" db="EMBL/GenBank/DDBJ databases">
        <title>Finished chromosome of genome of Oscillatoria acuminata PCC 6304.</title>
        <authorList>
            <consortium name="US DOE Joint Genome Institute"/>
            <person name="Gugger M."/>
            <person name="Coursin T."/>
            <person name="Rippka R."/>
            <person name="Tandeau De Marsac N."/>
            <person name="Huntemann M."/>
            <person name="Wei C.-L."/>
            <person name="Han J."/>
            <person name="Detter J.C."/>
            <person name="Han C."/>
            <person name="Tapia R."/>
            <person name="Davenport K."/>
            <person name="Daligault H."/>
            <person name="Erkkila T."/>
            <person name="Gu W."/>
            <person name="Munk A.C.C."/>
            <person name="Teshima H."/>
            <person name="Xu Y."/>
            <person name="Chain P."/>
            <person name="Chen A."/>
            <person name="Krypides N."/>
            <person name="Mavromatis K."/>
            <person name="Markowitz V."/>
            <person name="Szeto E."/>
            <person name="Ivanova N."/>
            <person name="Mikhailova N."/>
            <person name="Ovchinnikova G."/>
            <person name="Pagani I."/>
            <person name="Pati A."/>
            <person name="Goodwin L."/>
            <person name="Peters L."/>
            <person name="Pitluck S."/>
            <person name="Woyke T."/>
            <person name="Kerfeld C."/>
        </authorList>
    </citation>
    <scope>NUCLEOTIDE SEQUENCE [LARGE SCALE GENOMIC DNA]</scope>
    <source>
        <strain evidence="2 3">PCC 6304</strain>
    </source>
</reference>
<dbReference type="RefSeq" id="WP_015149700.1">
    <property type="nucleotide sequence ID" value="NC_019693.1"/>
</dbReference>
<name>K9TKK0_9CYAN</name>
<keyword evidence="2" id="KW-0547">Nucleotide-binding</keyword>
<dbReference type="GO" id="GO:0016818">
    <property type="term" value="F:hydrolase activity, acting on acid anhydrides, in phosphorus-containing anhydrides"/>
    <property type="evidence" value="ECO:0007669"/>
    <property type="project" value="InterPro"/>
</dbReference>
<keyword evidence="2" id="KW-0067">ATP-binding</keyword>
<dbReference type="GO" id="GO:0004386">
    <property type="term" value="F:helicase activity"/>
    <property type="evidence" value="ECO:0007669"/>
    <property type="project" value="UniProtKB-KW"/>
</dbReference>
<dbReference type="Pfam" id="PF04851">
    <property type="entry name" value="ResIII"/>
    <property type="match status" value="1"/>
</dbReference>
<dbReference type="eggNOG" id="COG1061">
    <property type="taxonomic scope" value="Bacteria"/>
</dbReference>
<evidence type="ECO:0000313" key="3">
    <source>
        <dbReference type="Proteomes" id="UP000010367"/>
    </source>
</evidence>
<evidence type="ECO:0000313" key="2">
    <source>
        <dbReference type="EMBL" id="AFY83070.1"/>
    </source>
</evidence>
<dbReference type="SMART" id="SM00487">
    <property type="entry name" value="DEXDc"/>
    <property type="match status" value="1"/>
</dbReference>
<dbReference type="STRING" id="56110.Oscil6304_3504"/>
<dbReference type="PATRIC" id="fig|56110.3.peg.4208"/>
<gene>
    <name evidence="2" type="ORF">Oscil6304_3504</name>
</gene>
<dbReference type="HOGENOM" id="CLU_017774_0_0_3"/>
<dbReference type="InterPro" id="IPR014001">
    <property type="entry name" value="Helicase_ATP-bd"/>
</dbReference>
<dbReference type="InParanoid" id="K9TKK0"/>
<keyword evidence="2" id="KW-0378">Hydrolase</keyword>
<dbReference type="OrthoDB" id="366844at2"/>
<keyword evidence="3" id="KW-1185">Reference proteome</keyword>
<dbReference type="Proteomes" id="UP000010367">
    <property type="component" value="Chromosome"/>
</dbReference>
<dbReference type="Pfam" id="PF13307">
    <property type="entry name" value="Helicase_C_2"/>
    <property type="match status" value="1"/>
</dbReference>
<dbReference type="InterPro" id="IPR006555">
    <property type="entry name" value="ATP-dep_Helicase_C"/>
</dbReference>
<dbReference type="SUPFAM" id="SSF52540">
    <property type="entry name" value="P-loop containing nucleoside triphosphate hydrolases"/>
    <property type="match status" value="1"/>
</dbReference>
<dbReference type="SMART" id="SM00491">
    <property type="entry name" value="HELICc2"/>
    <property type="match status" value="1"/>
</dbReference>
<organism evidence="2 3">
    <name type="scientific">Oscillatoria acuminata PCC 6304</name>
    <dbReference type="NCBI Taxonomy" id="56110"/>
    <lineage>
        <taxon>Bacteria</taxon>
        <taxon>Bacillati</taxon>
        <taxon>Cyanobacteriota</taxon>
        <taxon>Cyanophyceae</taxon>
        <taxon>Oscillatoriophycideae</taxon>
        <taxon>Oscillatoriales</taxon>
        <taxon>Oscillatoriaceae</taxon>
        <taxon>Oscillatoria</taxon>
    </lineage>
</organism>
<dbReference type="AlphaFoldDB" id="K9TKK0"/>
<dbReference type="GO" id="GO:0005524">
    <property type="term" value="F:ATP binding"/>
    <property type="evidence" value="ECO:0007669"/>
    <property type="project" value="InterPro"/>
</dbReference>
<keyword evidence="2" id="KW-0347">Helicase</keyword>